<reference evidence="1 2" key="1">
    <citation type="journal article" date="2024" name="J. Plant Pathol.">
        <title>Sequence and assembly of the genome of Seiridium unicorne, isolate CBS 538.82, causal agent of cypress canker disease.</title>
        <authorList>
            <person name="Scali E."/>
            <person name="Rocca G.D."/>
            <person name="Danti R."/>
            <person name="Garbelotto M."/>
            <person name="Barberini S."/>
            <person name="Baroncelli R."/>
            <person name="Emiliani G."/>
        </authorList>
    </citation>
    <scope>NUCLEOTIDE SEQUENCE [LARGE SCALE GENOMIC DNA]</scope>
    <source>
        <strain evidence="1 2">BM-138-508</strain>
    </source>
</reference>
<comment type="caution">
    <text evidence="1">The sequence shown here is derived from an EMBL/GenBank/DDBJ whole genome shotgun (WGS) entry which is preliminary data.</text>
</comment>
<evidence type="ECO:0000313" key="1">
    <source>
        <dbReference type="EMBL" id="KAK9415009.1"/>
    </source>
</evidence>
<dbReference type="Proteomes" id="UP001408356">
    <property type="component" value="Unassembled WGS sequence"/>
</dbReference>
<sequence>MVIVAEKNTLRIKSEISMSDRENSIVWKREQYTTIYRNIEQIIVVEGGSSSESLQCFVASLALALDKLELATATLFA</sequence>
<keyword evidence="2" id="KW-1185">Reference proteome</keyword>
<proteinExistence type="predicted"/>
<evidence type="ECO:0000313" key="2">
    <source>
        <dbReference type="Proteomes" id="UP001408356"/>
    </source>
</evidence>
<protein>
    <submittedName>
        <fullName evidence="1">Uncharacterized protein</fullName>
    </submittedName>
</protein>
<organism evidence="1 2">
    <name type="scientific">Seiridium unicorne</name>
    <dbReference type="NCBI Taxonomy" id="138068"/>
    <lineage>
        <taxon>Eukaryota</taxon>
        <taxon>Fungi</taxon>
        <taxon>Dikarya</taxon>
        <taxon>Ascomycota</taxon>
        <taxon>Pezizomycotina</taxon>
        <taxon>Sordariomycetes</taxon>
        <taxon>Xylariomycetidae</taxon>
        <taxon>Amphisphaeriales</taxon>
        <taxon>Sporocadaceae</taxon>
        <taxon>Seiridium</taxon>
    </lineage>
</organism>
<gene>
    <name evidence="1" type="ORF">SUNI508_10614</name>
</gene>
<accession>A0ABR2UK43</accession>
<dbReference type="EMBL" id="JARVKF010000419">
    <property type="protein sequence ID" value="KAK9415009.1"/>
    <property type="molecule type" value="Genomic_DNA"/>
</dbReference>
<name>A0ABR2UK43_9PEZI</name>